<feature type="region of interest" description="Disordered" evidence="1">
    <location>
        <begin position="1"/>
        <end position="21"/>
    </location>
</feature>
<dbReference type="OrthoDB" id="2498029at2759"/>
<feature type="domain" description="Serine aminopeptidase S33" evidence="2">
    <location>
        <begin position="22"/>
        <end position="256"/>
    </location>
</feature>
<dbReference type="Proteomes" id="UP001141806">
    <property type="component" value="Unassembled WGS sequence"/>
</dbReference>
<reference evidence="3" key="1">
    <citation type="journal article" date="2023" name="Plant J.">
        <title>The genome of the king protea, Protea cynaroides.</title>
        <authorList>
            <person name="Chang J."/>
            <person name="Duong T.A."/>
            <person name="Schoeman C."/>
            <person name="Ma X."/>
            <person name="Roodt D."/>
            <person name="Barker N."/>
            <person name="Li Z."/>
            <person name="Van de Peer Y."/>
            <person name="Mizrachi E."/>
        </authorList>
    </citation>
    <scope>NUCLEOTIDE SEQUENCE</scope>
    <source>
        <tissue evidence="3">Young leaves</tissue>
    </source>
</reference>
<evidence type="ECO:0000313" key="3">
    <source>
        <dbReference type="EMBL" id="KAJ4971457.1"/>
    </source>
</evidence>
<dbReference type="InterPro" id="IPR051044">
    <property type="entry name" value="MAG_DAG_Lipase"/>
</dbReference>
<dbReference type="SUPFAM" id="SSF53474">
    <property type="entry name" value="alpha/beta-Hydrolases"/>
    <property type="match status" value="1"/>
</dbReference>
<sequence>MEKVATDSPCTSLSPRQDGEGGTVAVIHSYTGDTNWFLQLTAILLAESGFATCAIDHQGHGLSEGLQNHIPDINPVVDDCVSFLDSFRFQYPATLPSFLYAESLGGAIALLIHLRGKQPDSSSRPWDGVVLNAAICGVSDKITPPWPVEKLLSLVATVAPTWEIVPTKVNSVELSYKEEWKRKLRLACPTRSTAKPRAATAVELLRVSRELQGRLEEVDLPLLIVHAKELYRRAASEDKTLRIYPGMLHQIIGEPQENVDLVFGEIVNWLLTRAEHKAAAPPVSV</sequence>
<dbReference type="AlphaFoldDB" id="A0A9Q0QTQ2"/>
<dbReference type="InterPro" id="IPR029058">
    <property type="entry name" value="AB_hydrolase_fold"/>
</dbReference>
<evidence type="ECO:0000256" key="1">
    <source>
        <dbReference type="SAM" id="MobiDB-lite"/>
    </source>
</evidence>
<dbReference type="PANTHER" id="PTHR11614">
    <property type="entry name" value="PHOSPHOLIPASE-RELATED"/>
    <property type="match status" value="1"/>
</dbReference>
<organism evidence="3 4">
    <name type="scientific">Protea cynaroides</name>
    <dbReference type="NCBI Taxonomy" id="273540"/>
    <lineage>
        <taxon>Eukaryota</taxon>
        <taxon>Viridiplantae</taxon>
        <taxon>Streptophyta</taxon>
        <taxon>Embryophyta</taxon>
        <taxon>Tracheophyta</taxon>
        <taxon>Spermatophyta</taxon>
        <taxon>Magnoliopsida</taxon>
        <taxon>Proteales</taxon>
        <taxon>Proteaceae</taxon>
        <taxon>Protea</taxon>
    </lineage>
</organism>
<name>A0A9Q0QTQ2_9MAGN</name>
<protein>
    <recommendedName>
        <fullName evidence="2">Serine aminopeptidase S33 domain-containing protein</fullName>
    </recommendedName>
</protein>
<evidence type="ECO:0000259" key="2">
    <source>
        <dbReference type="Pfam" id="PF12146"/>
    </source>
</evidence>
<comment type="caution">
    <text evidence="3">The sequence shown here is derived from an EMBL/GenBank/DDBJ whole genome shotgun (WGS) entry which is preliminary data.</text>
</comment>
<dbReference type="Pfam" id="PF12146">
    <property type="entry name" value="Hydrolase_4"/>
    <property type="match status" value="1"/>
</dbReference>
<dbReference type="InterPro" id="IPR022742">
    <property type="entry name" value="Hydrolase_4"/>
</dbReference>
<gene>
    <name evidence="3" type="ORF">NE237_004556</name>
</gene>
<keyword evidence="4" id="KW-1185">Reference proteome</keyword>
<dbReference type="Gene3D" id="3.40.50.1820">
    <property type="entry name" value="alpha/beta hydrolase"/>
    <property type="match status" value="1"/>
</dbReference>
<evidence type="ECO:0000313" key="4">
    <source>
        <dbReference type="Proteomes" id="UP001141806"/>
    </source>
</evidence>
<dbReference type="EMBL" id="JAMYWD010000005">
    <property type="protein sequence ID" value="KAJ4971457.1"/>
    <property type="molecule type" value="Genomic_DNA"/>
</dbReference>
<accession>A0A9Q0QTQ2</accession>
<proteinExistence type="predicted"/>